<evidence type="ECO:0000256" key="4">
    <source>
        <dbReference type="ARBA" id="ARBA00023136"/>
    </source>
</evidence>
<evidence type="ECO:0000256" key="3">
    <source>
        <dbReference type="ARBA" id="ARBA00022989"/>
    </source>
</evidence>
<dbReference type="AlphaFoldDB" id="A0A382CTY6"/>
<evidence type="ECO:0000256" key="5">
    <source>
        <dbReference type="SAM" id="Phobius"/>
    </source>
</evidence>
<dbReference type="InterPro" id="IPR006696">
    <property type="entry name" value="DUF423"/>
</dbReference>
<name>A0A382CTY6_9ZZZZ</name>
<proteinExistence type="predicted"/>
<sequence>MKSWLILGATFTGLAVLLGAFGAHGLKSRVSPDDLVIFETGVRYQMYHGLGLILLGLIGFNVPESILHLPVILLTAGIFIFSGSLYLLVLTDMRWLGAITPIGGLSFVIGWVLLAINLYRS</sequence>
<feature type="transmembrane region" description="Helical" evidence="5">
    <location>
        <begin position="46"/>
        <end position="62"/>
    </location>
</feature>
<gene>
    <name evidence="6" type="ORF">METZ01_LOCUS181621</name>
</gene>
<accession>A0A382CTY6</accession>
<evidence type="ECO:0008006" key="7">
    <source>
        <dbReference type="Google" id="ProtNLM"/>
    </source>
</evidence>
<dbReference type="PANTHER" id="PTHR43461:SF1">
    <property type="entry name" value="TRANSMEMBRANE PROTEIN 256"/>
    <property type="match status" value="1"/>
</dbReference>
<dbReference type="GO" id="GO:0005886">
    <property type="term" value="C:plasma membrane"/>
    <property type="evidence" value="ECO:0007669"/>
    <property type="project" value="TreeGrafter"/>
</dbReference>
<evidence type="ECO:0000256" key="2">
    <source>
        <dbReference type="ARBA" id="ARBA00022692"/>
    </source>
</evidence>
<dbReference type="Pfam" id="PF04241">
    <property type="entry name" value="DUF423"/>
    <property type="match status" value="1"/>
</dbReference>
<keyword evidence="2 5" id="KW-0812">Transmembrane</keyword>
<organism evidence="6">
    <name type="scientific">marine metagenome</name>
    <dbReference type="NCBI Taxonomy" id="408172"/>
    <lineage>
        <taxon>unclassified sequences</taxon>
        <taxon>metagenomes</taxon>
        <taxon>ecological metagenomes</taxon>
    </lineage>
</organism>
<dbReference type="EMBL" id="UINC01035791">
    <property type="protein sequence ID" value="SVB28767.1"/>
    <property type="molecule type" value="Genomic_DNA"/>
</dbReference>
<reference evidence="6" key="1">
    <citation type="submission" date="2018-05" db="EMBL/GenBank/DDBJ databases">
        <authorList>
            <person name="Lanie J.A."/>
            <person name="Ng W.-L."/>
            <person name="Kazmierczak K.M."/>
            <person name="Andrzejewski T.M."/>
            <person name="Davidsen T.M."/>
            <person name="Wayne K.J."/>
            <person name="Tettelin H."/>
            <person name="Glass J.I."/>
            <person name="Rusch D."/>
            <person name="Podicherti R."/>
            <person name="Tsui H.-C.T."/>
            <person name="Winkler M.E."/>
        </authorList>
    </citation>
    <scope>NUCLEOTIDE SEQUENCE</scope>
</reference>
<dbReference type="PANTHER" id="PTHR43461">
    <property type="entry name" value="TRANSMEMBRANE PROTEIN 256"/>
    <property type="match status" value="1"/>
</dbReference>
<evidence type="ECO:0000256" key="1">
    <source>
        <dbReference type="ARBA" id="ARBA00004141"/>
    </source>
</evidence>
<feature type="transmembrane region" description="Helical" evidence="5">
    <location>
        <begin position="69"/>
        <end position="89"/>
    </location>
</feature>
<evidence type="ECO:0000313" key="6">
    <source>
        <dbReference type="EMBL" id="SVB28767.1"/>
    </source>
</evidence>
<keyword evidence="4 5" id="KW-0472">Membrane</keyword>
<keyword evidence="3 5" id="KW-1133">Transmembrane helix</keyword>
<feature type="transmembrane region" description="Helical" evidence="5">
    <location>
        <begin position="95"/>
        <end position="119"/>
    </location>
</feature>
<comment type="subcellular location">
    <subcellularLocation>
        <location evidence="1">Membrane</location>
        <topology evidence="1">Multi-pass membrane protein</topology>
    </subcellularLocation>
</comment>
<protein>
    <recommendedName>
        <fullName evidence="7">DUF423 domain-containing protein</fullName>
    </recommendedName>
</protein>